<dbReference type="PANTHER" id="PTHR11274">
    <property type="entry name" value="RAD25/XP-B DNA REPAIR HELICASE"/>
    <property type="match status" value="1"/>
</dbReference>
<dbReference type="EMBL" id="AEXL02000161">
    <property type="protein sequence ID" value="EIJ65027.1"/>
    <property type="molecule type" value="Genomic_DNA"/>
</dbReference>
<dbReference type="Gene3D" id="3.40.50.300">
    <property type="entry name" value="P-loop containing nucleotide triphosphate hydrolases"/>
    <property type="match status" value="2"/>
</dbReference>
<evidence type="ECO:0000259" key="5">
    <source>
        <dbReference type="PROSITE" id="PS51192"/>
    </source>
</evidence>
<name>I3CZY4_9ARCH</name>
<keyword evidence="2" id="KW-0378">Hydrolase</keyword>
<accession>I3CZY4</accession>
<keyword evidence="4" id="KW-0067">ATP-binding</keyword>
<evidence type="ECO:0000313" key="8">
    <source>
        <dbReference type="Proteomes" id="UP000003423"/>
    </source>
</evidence>
<evidence type="ECO:0000256" key="3">
    <source>
        <dbReference type="ARBA" id="ARBA00022806"/>
    </source>
</evidence>
<dbReference type="Pfam" id="PF00271">
    <property type="entry name" value="Helicase_C"/>
    <property type="match status" value="1"/>
</dbReference>
<dbReference type="GO" id="GO:0003677">
    <property type="term" value="F:DNA binding"/>
    <property type="evidence" value="ECO:0007669"/>
    <property type="project" value="InterPro"/>
</dbReference>
<evidence type="ECO:0000256" key="2">
    <source>
        <dbReference type="ARBA" id="ARBA00022801"/>
    </source>
</evidence>
<dbReference type="GO" id="GO:0016787">
    <property type="term" value="F:hydrolase activity"/>
    <property type="evidence" value="ECO:0007669"/>
    <property type="project" value="UniProtKB-KW"/>
</dbReference>
<dbReference type="InterPro" id="IPR001650">
    <property type="entry name" value="Helicase_C-like"/>
</dbReference>
<evidence type="ECO:0000259" key="6">
    <source>
        <dbReference type="PROSITE" id="PS51194"/>
    </source>
</evidence>
<dbReference type="CDD" id="cd09179">
    <property type="entry name" value="PLDc_N_DEXD_a"/>
    <property type="match status" value="1"/>
</dbReference>
<feature type="domain" description="Helicase ATP-binding" evidence="5">
    <location>
        <begin position="265"/>
        <end position="451"/>
    </location>
</feature>
<dbReference type="PATRIC" id="fig|859350.6.peg.1923"/>
<dbReference type="InterPro" id="IPR027417">
    <property type="entry name" value="P-loop_NTPase"/>
</dbReference>
<dbReference type="Pfam" id="PF04851">
    <property type="entry name" value="ResIII"/>
    <property type="match status" value="1"/>
</dbReference>
<dbReference type="OrthoDB" id="11644at2157"/>
<feature type="domain" description="Helicase C-terminal" evidence="6">
    <location>
        <begin position="531"/>
        <end position="702"/>
    </location>
</feature>
<dbReference type="GO" id="GO:0140097">
    <property type="term" value="F:catalytic activity, acting on DNA"/>
    <property type="evidence" value="ECO:0007669"/>
    <property type="project" value="UniProtKB-ARBA"/>
</dbReference>
<evidence type="ECO:0000256" key="1">
    <source>
        <dbReference type="ARBA" id="ARBA00022741"/>
    </source>
</evidence>
<dbReference type="PANTHER" id="PTHR11274:SF0">
    <property type="entry name" value="GENERAL TRANSCRIPTION AND DNA REPAIR FACTOR IIH HELICASE SUBUNIT XPB"/>
    <property type="match status" value="1"/>
</dbReference>
<evidence type="ECO:0000313" key="7">
    <source>
        <dbReference type="EMBL" id="EIJ65027.1"/>
    </source>
</evidence>
<dbReference type="RefSeq" id="WP_008301625.1">
    <property type="nucleotide sequence ID" value="NZ_AEXL02000161.1"/>
</dbReference>
<gene>
    <name evidence="7" type="ORF">BD31_I0787</name>
</gene>
<keyword evidence="3" id="KW-0347">Helicase</keyword>
<dbReference type="InterPro" id="IPR014001">
    <property type="entry name" value="Helicase_ATP-bd"/>
</dbReference>
<dbReference type="InterPro" id="IPR006935">
    <property type="entry name" value="Helicase/UvrB_N"/>
</dbReference>
<keyword evidence="1" id="KW-0547">Nucleotide-binding</keyword>
<dbReference type="GO" id="GO:0004386">
    <property type="term" value="F:helicase activity"/>
    <property type="evidence" value="ECO:0007669"/>
    <property type="project" value="UniProtKB-KW"/>
</dbReference>
<evidence type="ECO:0000256" key="4">
    <source>
        <dbReference type="ARBA" id="ARBA00022840"/>
    </source>
</evidence>
<keyword evidence="8" id="KW-1185">Reference proteome</keyword>
<dbReference type="PROSITE" id="PS51194">
    <property type="entry name" value="HELICASE_CTER"/>
    <property type="match status" value="1"/>
</dbReference>
<reference evidence="7 8" key="1">
    <citation type="journal article" date="2012" name="J. Bacteriol.">
        <title>Genome sequence of "Candidatus Nitrosopumilus salaria" BD31, an ammonia-oxidizing archaeon from the San Francisco Bay estuary.</title>
        <authorList>
            <person name="Mosier A.C."/>
            <person name="Allen E.E."/>
            <person name="Kim M."/>
            <person name="Ferriera S."/>
            <person name="Francis C.A."/>
        </authorList>
    </citation>
    <scope>NUCLEOTIDE SEQUENCE [LARGE SCALE GENOMIC DNA]</scope>
    <source>
        <strain evidence="7 8">BD31</strain>
    </source>
</reference>
<sequence>MERFEPKLSWSSLKDNLIQEFYRPALKNAKLYQRKAGFFSSTSFMDITNEVISIIEKKGRIQLITSPKLSSTDIEIFQKSVEDKDTMISELCLKGLFDDQDQTKNDFRKLMAYMLVNEIEGHPQLEIKIALTEDGQGIFHEKLGIIYYTNNDIITFSGSVNETNYAWNRNIENFKVFCNWRGDTDKQAVDDDISSFNDLWEGNETKVRIYDLPQAVKEKLLETRPKSDEEFKEIFDRVCKALSIEPEELEKEKEGLRGYQKEAREKWLDNNFRGIFSMATGTGKTFTAFGCMSKFQQSEGQTVTVIACPQTHLVDQWRRESRTYNSSVPPDDQISLEREVTCYSDNPRWQTELESILLDFNEKLFSGEALIQNFVIYVTHKTLNSKKFKDYILSIRNGKKLLIVDEVHNIGSELSQPALLEEYECRLGLSATPIRHYDPEGTSALMQFFNNIVFDLSLKQAIDEGYLCSYDYFPYYAELNHDEMDVYDALTIKIAEKYSRKSKHPTDEDDQNDPEIKRANLIANAENKLGILEEILNSIHNIKQTLIYCTSNPSPAVPFGTPTQLDKVEKILVEKNIVSTSVTFRNPTKDRSLILQKLAVGHYDCITAVRCLDEGVDIPSVETAIIMASSGNPKQYIQRRGRVLRQSKKTGKTKAVIYDILVKPPLPDEGLDISKRERKLVAKELLRHKEFASIALNHNEAIETIRKVATKYKIDFESLDEEYIQDFN</sequence>
<comment type="caution">
    <text evidence="7">The sequence shown here is derived from an EMBL/GenBank/DDBJ whole genome shotgun (WGS) entry which is preliminary data.</text>
</comment>
<dbReference type="AlphaFoldDB" id="I3CZY4"/>
<dbReference type="PROSITE" id="PS51192">
    <property type="entry name" value="HELICASE_ATP_BIND_1"/>
    <property type="match status" value="1"/>
</dbReference>
<dbReference type="SMART" id="SM00490">
    <property type="entry name" value="HELICc"/>
    <property type="match status" value="1"/>
</dbReference>
<dbReference type="Proteomes" id="UP000003423">
    <property type="component" value="Unassembled WGS sequence"/>
</dbReference>
<protein>
    <submittedName>
        <fullName evidence="7">Type III restriction enzyme, res subunit</fullName>
    </submittedName>
</protein>
<proteinExistence type="predicted"/>
<dbReference type="SUPFAM" id="SSF52540">
    <property type="entry name" value="P-loop containing nucleoside triphosphate hydrolases"/>
    <property type="match status" value="1"/>
</dbReference>
<organism evidence="7 8">
    <name type="scientific">Candidatus Nitrosopumilus salarius BD31</name>
    <dbReference type="NCBI Taxonomy" id="859350"/>
    <lineage>
        <taxon>Archaea</taxon>
        <taxon>Nitrososphaerota</taxon>
        <taxon>Nitrososphaeria</taxon>
        <taxon>Nitrosopumilales</taxon>
        <taxon>Nitrosopumilaceae</taxon>
        <taxon>Nitrosopumilus</taxon>
    </lineage>
</organism>
<dbReference type="SMART" id="SM00487">
    <property type="entry name" value="DEXDc"/>
    <property type="match status" value="1"/>
</dbReference>
<dbReference type="GO" id="GO:0005524">
    <property type="term" value="F:ATP binding"/>
    <property type="evidence" value="ECO:0007669"/>
    <property type="project" value="UniProtKB-KW"/>
</dbReference>
<dbReference type="InterPro" id="IPR050615">
    <property type="entry name" value="ATP-dep_DNA_Helicase"/>
</dbReference>